<reference evidence="2" key="1">
    <citation type="submission" date="2016-01" db="EMBL/GenBank/DDBJ databases">
        <authorList>
            <person name="Mitreva M."/>
            <person name="Pepin K.H."/>
            <person name="Mihindukulasuriya K.A."/>
            <person name="Fulton R."/>
            <person name="Fronick C."/>
            <person name="O'Laughlin M."/>
            <person name="Miner T."/>
            <person name="Herter B."/>
            <person name="Rosa B.A."/>
            <person name="Cordes M."/>
            <person name="Tomlinson C."/>
            <person name="Wollam A."/>
            <person name="Palsikar V.B."/>
            <person name="Mardis E.R."/>
            <person name="Wilson R.K."/>
        </authorList>
    </citation>
    <scope>NUCLEOTIDE SEQUENCE [LARGE SCALE GENOMIC DNA]</scope>
    <source>
        <strain evidence="2">DNF00019</strain>
    </source>
</reference>
<dbReference type="Gene3D" id="1.10.150.240">
    <property type="entry name" value="Putative phosphatase, domain 2"/>
    <property type="match status" value="1"/>
</dbReference>
<dbReference type="InterPro" id="IPR023198">
    <property type="entry name" value="PGP-like_dom2"/>
</dbReference>
<name>A0A133XXN8_9ACTN</name>
<sequence>MDIHSSTVSRADIAKRTHILFDFDGTLADTLEGITQTACRVLREFGFSDERIGDASRLVGPPFPVAFSMIYGVSSEEAQRITDAYRKIYNTGVAFQSPLYPGVPQMLATLKHQHKILGTASSKLEDLLARMLVAKDIDQYFDAIVGKPSDGCGLKSYVIQRALDRFGMTSEQAASRVVMVGDRSYDIQGAHEHGIPCVAVCFGTTTRQELIDAGADVIVDSVEELMQVLLGV</sequence>
<dbReference type="Gene3D" id="3.40.50.1000">
    <property type="entry name" value="HAD superfamily/HAD-like"/>
    <property type="match status" value="1"/>
</dbReference>
<dbReference type="InterPro" id="IPR023214">
    <property type="entry name" value="HAD_sf"/>
</dbReference>
<dbReference type="AlphaFoldDB" id="A0A133XXN8"/>
<dbReference type="RefSeq" id="WP_066304380.1">
    <property type="nucleotide sequence ID" value="NZ_KQ959483.1"/>
</dbReference>
<dbReference type="EMBL" id="LSCR01000001">
    <property type="protein sequence ID" value="KXB35699.1"/>
    <property type="molecule type" value="Genomic_DNA"/>
</dbReference>
<dbReference type="InterPro" id="IPR041492">
    <property type="entry name" value="HAD_2"/>
</dbReference>
<dbReference type="PANTHER" id="PTHR43434">
    <property type="entry name" value="PHOSPHOGLYCOLATE PHOSPHATASE"/>
    <property type="match status" value="1"/>
</dbReference>
<dbReference type="PATRIC" id="fig|1393034.3.peg.100"/>
<dbReference type="GO" id="GO:0005829">
    <property type="term" value="C:cytosol"/>
    <property type="evidence" value="ECO:0007669"/>
    <property type="project" value="TreeGrafter"/>
</dbReference>
<dbReference type="PANTHER" id="PTHR43434:SF20">
    <property type="entry name" value="5'-NUCLEOTIDASE"/>
    <property type="match status" value="1"/>
</dbReference>
<proteinExistence type="predicted"/>
<evidence type="ECO:0000313" key="1">
    <source>
        <dbReference type="EMBL" id="KXB35699.1"/>
    </source>
</evidence>
<gene>
    <name evidence="1" type="ORF">HMPREF3192_00105</name>
</gene>
<dbReference type="STRING" id="1393034.HMPREF3192_00105"/>
<dbReference type="GO" id="GO:0004713">
    <property type="term" value="F:protein tyrosine kinase activity"/>
    <property type="evidence" value="ECO:0007669"/>
    <property type="project" value="TreeGrafter"/>
</dbReference>
<keyword evidence="2" id="KW-1185">Reference proteome</keyword>
<dbReference type="OrthoDB" id="9776368at2"/>
<dbReference type="InterPro" id="IPR050155">
    <property type="entry name" value="HAD-like_hydrolase_sf"/>
</dbReference>
<evidence type="ECO:0000313" key="2">
    <source>
        <dbReference type="Proteomes" id="UP000070675"/>
    </source>
</evidence>
<keyword evidence="1" id="KW-0378">Hydrolase</keyword>
<dbReference type="InterPro" id="IPR036412">
    <property type="entry name" value="HAD-like_sf"/>
</dbReference>
<dbReference type="Pfam" id="PF13419">
    <property type="entry name" value="HAD_2"/>
    <property type="match status" value="1"/>
</dbReference>
<dbReference type="GO" id="GO:0016787">
    <property type="term" value="F:hydrolase activity"/>
    <property type="evidence" value="ECO:0007669"/>
    <property type="project" value="UniProtKB-KW"/>
</dbReference>
<protein>
    <submittedName>
        <fullName evidence="1">HAD hydrolase, family IA, variant 1</fullName>
    </submittedName>
</protein>
<accession>A0A133XXN8</accession>
<comment type="caution">
    <text evidence="1">The sequence shown here is derived from an EMBL/GenBank/DDBJ whole genome shotgun (WGS) entry which is preliminary data.</text>
</comment>
<dbReference type="Proteomes" id="UP000070675">
    <property type="component" value="Unassembled WGS sequence"/>
</dbReference>
<organism evidence="1 2">
    <name type="scientific">Atopobium deltae</name>
    <dbReference type="NCBI Taxonomy" id="1393034"/>
    <lineage>
        <taxon>Bacteria</taxon>
        <taxon>Bacillati</taxon>
        <taxon>Actinomycetota</taxon>
        <taxon>Coriobacteriia</taxon>
        <taxon>Coriobacteriales</taxon>
        <taxon>Atopobiaceae</taxon>
        <taxon>Atopobium</taxon>
    </lineage>
</organism>
<dbReference type="SUPFAM" id="SSF56784">
    <property type="entry name" value="HAD-like"/>
    <property type="match status" value="1"/>
</dbReference>